<dbReference type="InterPro" id="IPR019945">
    <property type="entry name" value="F420_G6P_DH-rel"/>
</dbReference>
<evidence type="ECO:0000313" key="4">
    <source>
        <dbReference type="Proteomes" id="UP000673447"/>
    </source>
</evidence>
<dbReference type="InterPro" id="IPR023907">
    <property type="entry name" value="Non-F420_Flavin_OxRdtase"/>
</dbReference>
<dbReference type="CDD" id="cd01097">
    <property type="entry name" value="Tetrahydromethanopterin_reductase"/>
    <property type="match status" value="1"/>
</dbReference>
<dbReference type="InterPro" id="IPR050564">
    <property type="entry name" value="F420-G6PD/mer"/>
</dbReference>
<dbReference type="EMBL" id="JAGKTC010000001">
    <property type="protein sequence ID" value="MBP3983379.1"/>
    <property type="molecule type" value="Genomic_DNA"/>
</dbReference>
<name>A0A940WYV8_9GAMM</name>
<dbReference type="PANTHER" id="PTHR43244:SF1">
    <property type="entry name" value="5,10-METHYLENETETRAHYDROMETHANOPTERIN REDUCTASE"/>
    <property type="match status" value="1"/>
</dbReference>
<dbReference type="GO" id="GO:0016705">
    <property type="term" value="F:oxidoreductase activity, acting on paired donors, with incorporation or reduction of molecular oxygen"/>
    <property type="evidence" value="ECO:0007669"/>
    <property type="project" value="InterPro"/>
</dbReference>
<evidence type="ECO:0000256" key="1">
    <source>
        <dbReference type="ARBA" id="ARBA00023002"/>
    </source>
</evidence>
<dbReference type="InterPro" id="IPR036661">
    <property type="entry name" value="Luciferase-like_sf"/>
</dbReference>
<dbReference type="RefSeq" id="WP_210535232.1">
    <property type="nucleotide sequence ID" value="NZ_JAGKTC010000001.1"/>
</dbReference>
<organism evidence="3 4">
    <name type="scientific">Pseudoxanthomonas helianthi</name>
    <dbReference type="NCBI Taxonomy" id="1453541"/>
    <lineage>
        <taxon>Bacteria</taxon>
        <taxon>Pseudomonadati</taxon>
        <taxon>Pseudomonadota</taxon>
        <taxon>Gammaproteobacteria</taxon>
        <taxon>Lysobacterales</taxon>
        <taxon>Lysobacteraceae</taxon>
        <taxon>Pseudoxanthomonas</taxon>
    </lineage>
</organism>
<feature type="domain" description="Luciferase-like" evidence="2">
    <location>
        <begin position="9"/>
        <end position="291"/>
    </location>
</feature>
<dbReference type="EC" id="1.-.-.-" evidence="3"/>
<keyword evidence="4" id="KW-1185">Reference proteome</keyword>
<dbReference type="PANTHER" id="PTHR43244">
    <property type="match status" value="1"/>
</dbReference>
<dbReference type="InterPro" id="IPR011251">
    <property type="entry name" value="Luciferase-like_dom"/>
</dbReference>
<sequence>MAIVGFHASHEQFAPSELLALVQQAERAGFQAVTCSDHFHPWSREQGQSGYAWSWLGAAMALTRLPFGVVSSPVGRYHPAVVAQKAATLAEMFPGRFWMAAGSGEALNEAITGEAWPTKEARNQRLLEAVEVMRSLWSGRQVDHDGAFKVRHAKLYTLPPRPSPLVLAALTPETARWGAAWADGLITVSMPKERLRAIAAAYRDAGGRGELHLQVKLSYARDARTASRDAWTQWRTNVLPPDVSENLGVPEEYEAAAASVSEADVRQAVHVSDDPGQHAAWLREYIALGFENLYLHNVNRDQGGFIADFGDAVLSRLR</sequence>
<keyword evidence="1 3" id="KW-0560">Oxidoreductase</keyword>
<protein>
    <submittedName>
        <fullName evidence="3">TIGR03885 family FMN-dependent LLM class oxidoreductase</fullName>
        <ecNumber evidence="3">1.-.-.-</ecNumber>
    </submittedName>
</protein>
<proteinExistence type="predicted"/>
<evidence type="ECO:0000313" key="3">
    <source>
        <dbReference type="EMBL" id="MBP3983379.1"/>
    </source>
</evidence>
<gene>
    <name evidence="3" type="ORF">J5837_02995</name>
</gene>
<comment type="caution">
    <text evidence="3">The sequence shown here is derived from an EMBL/GenBank/DDBJ whole genome shotgun (WGS) entry which is preliminary data.</text>
</comment>
<reference evidence="3" key="1">
    <citation type="journal article" date="2016" name="Int. J. Syst. Evol. Microbiol.">
        <title>Pseudoxanthomonas helianthi sp. nov., isolated from roots of Jerusalem artichoke (Helianthus tuberosus).</title>
        <authorList>
            <person name="Kittiwongwattana C."/>
            <person name="Thawai C."/>
        </authorList>
    </citation>
    <scope>NUCLEOTIDE SEQUENCE</scope>
    <source>
        <strain evidence="3">110414</strain>
    </source>
</reference>
<accession>A0A940WYV8</accession>
<dbReference type="SUPFAM" id="SSF51679">
    <property type="entry name" value="Bacterial luciferase-like"/>
    <property type="match status" value="1"/>
</dbReference>
<evidence type="ECO:0000259" key="2">
    <source>
        <dbReference type="Pfam" id="PF00296"/>
    </source>
</evidence>
<dbReference type="Pfam" id="PF00296">
    <property type="entry name" value="Bac_luciferase"/>
    <property type="match status" value="1"/>
</dbReference>
<dbReference type="NCBIfam" id="TIGR03557">
    <property type="entry name" value="F420_G6P_family"/>
    <property type="match status" value="1"/>
</dbReference>
<dbReference type="NCBIfam" id="TIGR03885">
    <property type="entry name" value="flavin_revert"/>
    <property type="match status" value="1"/>
</dbReference>
<dbReference type="AlphaFoldDB" id="A0A940WYV8"/>
<reference evidence="3" key="2">
    <citation type="submission" date="2021-03" db="EMBL/GenBank/DDBJ databases">
        <authorList>
            <person name="Cao W."/>
        </authorList>
    </citation>
    <scope>NUCLEOTIDE SEQUENCE</scope>
    <source>
        <strain evidence="3">110414</strain>
    </source>
</reference>
<dbReference type="Proteomes" id="UP000673447">
    <property type="component" value="Unassembled WGS sequence"/>
</dbReference>
<dbReference type="Gene3D" id="3.20.20.30">
    <property type="entry name" value="Luciferase-like domain"/>
    <property type="match status" value="1"/>
</dbReference>